<evidence type="ECO:0000256" key="1">
    <source>
        <dbReference type="PROSITE-ProRule" id="PRU00023"/>
    </source>
</evidence>
<gene>
    <name evidence="4" type="ORF">FPHYL_11281</name>
</gene>
<dbReference type="Proteomes" id="UP000582016">
    <property type="component" value="Unassembled WGS sequence"/>
</dbReference>
<dbReference type="InterPro" id="IPR055497">
    <property type="entry name" value="DUF7069"/>
</dbReference>
<dbReference type="AlphaFoldDB" id="A0A8H5MV24"/>
<dbReference type="InterPro" id="IPR002110">
    <property type="entry name" value="Ankyrin_rpt"/>
</dbReference>
<dbReference type="InterPro" id="IPR036770">
    <property type="entry name" value="Ankyrin_rpt-contain_sf"/>
</dbReference>
<dbReference type="SMART" id="SM00248">
    <property type="entry name" value="ANK"/>
    <property type="match status" value="5"/>
</dbReference>
<dbReference type="SUPFAM" id="SSF48403">
    <property type="entry name" value="Ankyrin repeat"/>
    <property type="match status" value="1"/>
</dbReference>
<feature type="domain" description="GPI inositol-deacylase winged helix" evidence="2">
    <location>
        <begin position="183"/>
        <end position="270"/>
    </location>
</feature>
<dbReference type="Pfam" id="PF22939">
    <property type="entry name" value="WHD_GPIID"/>
    <property type="match status" value="1"/>
</dbReference>
<dbReference type="Pfam" id="PF00023">
    <property type="entry name" value="Ank"/>
    <property type="match status" value="1"/>
</dbReference>
<protein>
    <submittedName>
        <fullName evidence="4">Ankyrin repeat domain-containing protein</fullName>
    </submittedName>
</protein>
<keyword evidence="5" id="KW-1185">Reference proteome</keyword>
<comment type="caution">
    <text evidence="4">The sequence shown here is derived from an EMBL/GenBank/DDBJ whole genome shotgun (WGS) entry which is preliminary data.</text>
</comment>
<feature type="repeat" description="ANK" evidence="1">
    <location>
        <begin position="493"/>
        <end position="525"/>
    </location>
</feature>
<reference evidence="4 5" key="1">
    <citation type="submission" date="2020-05" db="EMBL/GenBank/DDBJ databases">
        <title>Identification and distribution of gene clusters putatively required for synthesis of sphingolipid metabolism inhibitors in phylogenetically diverse species of the filamentous fungus Fusarium.</title>
        <authorList>
            <person name="Kim H.-S."/>
            <person name="Busman M."/>
            <person name="Brown D.W."/>
            <person name="Divon H."/>
            <person name="Uhlig S."/>
            <person name="Proctor R.H."/>
        </authorList>
    </citation>
    <scope>NUCLEOTIDE SEQUENCE [LARGE SCALE GENOMIC DNA]</scope>
    <source>
        <strain evidence="4 5">NRRL 13617</strain>
    </source>
</reference>
<dbReference type="InterPro" id="IPR054471">
    <property type="entry name" value="GPIID_WHD"/>
</dbReference>
<feature type="repeat" description="ANK" evidence="1">
    <location>
        <begin position="429"/>
        <end position="458"/>
    </location>
</feature>
<name>A0A8H5MV24_9HYPO</name>
<dbReference type="Pfam" id="PF23239">
    <property type="entry name" value="DUF7069"/>
    <property type="match status" value="1"/>
</dbReference>
<dbReference type="EMBL" id="JAAOAQ010000517">
    <property type="protein sequence ID" value="KAF5543426.1"/>
    <property type="molecule type" value="Genomic_DNA"/>
</dbReference>
<proteinExistence type="predicted"/>
<organism evidence="4 5">
    <name type="scientific">Fusarium phyllophilum</name>
    <dbReference type="NCBI Taxonomy" id="47803"/>
    <lineage>
        <taxon>Eukaryota</taxon>
        <taxon>Fungi</taxon>
        <taxon>Dikarya</taxon>
        <taxon>Ascomycota</taxon>
        <taxon>Pezizomycotina</taxon>
        <taxon>Sordariomycetes</taxon>
        <taxon>Hypocreomycetidae</taxon>
        <taxon>Hypocreales</taxon>
        <taxon>Nectriaceae</taxon>
        <taxon>Fusarium</taxon>
        <taxon>Fusarium fujikuroi species complex</taxon>
    </lineage>
</organism>
<feature type="domain" description="DUF7069" evidence="3">
    <location>
        <begin position="107"/>
        <end position="157"/>
    </location>
</feature>
<evidence type="ECO:0000259" key="3">
    <source>
        <dbReference type="Pfam" id="PF23239"/>
    </source>
</evidence>
<dbReference type="PANTHER" id="PTHR10039">
    <property type="entry name" value="AMELOGENIN"/>
    <property type="match status" value="1"/>
</dbReference>
<sequence>MERFRKDGPSLIHATSRLWGIFLEAVGDPAAGSVTVVLDALDECAETELIDLIRNVESQFDGNKSEPGKLKYVMTCRPYYQVLSRFRGLLAACPSIHIPGKEESEAISKEVNYVIKHRVSQLSLNDKLKQYVEERLQEIPHRTYLWVYLVFDYLENEVLKKTLKVIKSKIATLPKSVNEACEHILNKTKDDQMVRKVLSIIMVASRPLTPTEMNVAVNVDFDARSIEDLDLEDIDEFEKSLRFRCGLFVSIFKGRIYLLHQTAREFLLADLSPPTIILSQKLWHRSITTQYAHAVLAEACVLFLNLFESYNGRMKSYKKPPIDADNETAFTLYAATSWGSHFRQADFQDDARIIPFALHLCDQTSKAYSFWTRLVKLDDGEFNHRSRNSLLGFTDLMIASHYGLGNFAKTFLDQGSEIEGVSRSYGVCSPLSLAIEGGHESVVELLLNAGADPSADTGDLLVPLLMTTGPKDESIMNMLLDAGADINATGYPYGESALLQAADAGWDNVIKLLLDRGADPLQQNSKVRDIPLERAVTKGHALCVKLLLEKMEEIDTQAEYNQRRKETYRLAITCKQQDVVNMLIGIGIKMET</sequence>
<dbReference type="PANTHER" id="PTHR10039:SF16">
    <property type="entry name" value="GPI INOSITOL-DEACYLASE"/>
    <property type="match status" value="1"/>
</dbReference>
<dbReference type="Pfam" id="PF12796">
    <property type="entry name" value="Ank_2"/>
    <property type="match status" value="1"/>
</dbReference>
<dbReference type="PROSITE" id="PS50088">
    <property type="entry name" value="ANK_REPEAT"/>
    <property type="match status" value="2"/>
</dbReference>
<evidence type="ECO:0000259" key="2">
    <source>
        <dbReference type="Pfam" id="PF22939"/>
    </source>
</evidence>
<evidence type="ECO:0000313" key="5">
    <source>
        <dbReference type="Proteomes" id="UP000582016"/>
    </source>
</evidence>
<dbReference type="OrthoDB" id="163438at2759"/>
<evidence type="ECO:0000313" key="4">
    <source>
        <dbReference type="EMBL" id="KAF5543426.1"/>
    </source>
</evidence>
<dbReference type="Gene3D" id="1.25.40.20">
    <property type="entry name" value="Ankyrin repeat-containing domain"/>
    <property type="match status" value="1"/>
</dbReference>
<accession>A0A8H5MV24</accession>
<keyword evidence="1" id="KW-0040">ANK repeat</keyword>
<dbReference type="PROSITE" id="PS50297">
    <property type="entry name" value="ANK_REP_REGION"/>
    <property type="match status" value="2"/>
</dbReference>